<dbReference type="GO" id="GO:0010608">
    <property type="term" value="P:post-transcriptional regulation of gene expression"/>
    <property type="evidence" value="ECO:0007669"/>
    <property type="project" value="InterPro"/>
</dbReference>
<dbReference type="InterPro" id="IPR036442">
    <property type="entry name" value="ProQ/FinO_sf"/>
</dbReference>
<keyword evidence="2" id="KW-0694">RNA-binding</keyword>
<dbReference type="AlphaFoldDB" id="A0A1T0ATC7"/>
<dbReference type="EMBL" id="MUYA01000004">
    <property type="protein sequence ID" value="OOR99811.1"/>
    <property type="molecule type" value="Genomic_DNA"/>
</dbReference>
<accession>A0A1T0ATC7</accession>
<keyword evidence="1" id="KW-0963">Cytoplasm</keyword>
<dbReference type="GO" id="GO:0005829">
    <property type="term" value="C:cytosol"/>
    <property type="evidence" value="ECO:0007669"/>
    <property type="project" value="TreeGrafter"/>
</dbReference>
<evidence type="ECO:0000256" key="2">
    <source>
        <dbReference type="ARBA" id="ARBA00022884"/>
    </source>
</evidence>
<dbReference type="GO" id="GO:0034057">
    <property type="term" value="F:RNA strand-exchange activity"/>
    <property type="evidence" value="ECO:0007669"/>
    <property type="project" value="InterPro"/>
</dbReference>
<dbReference type="RefSeq" id="WP_078236400.1">
    <property type="nucleotide sequence ID" value="NZ_MUYA01000004.1"/>
</dbReference>
<dbReference type="Proteomes" id="UP000190867">
    <property type="component" value="Unassembled WGS sequence"/>
</dbReference>
<evidence type="ECO:0000259" key="5">
    <source>
        <dbReference type="SMART" id="SM00945"/>
    </source>
</evidence>
<feature type="region of interest" description="Disordered" evidence="4">
    <location>
        <begin position="130"/>
        <end position="163"/>
    </location>
</feature>
<dbReference type="STRING" id="734.B0187_03100"/>
<keyword evidence="3" id="KW-0143">Chaperone</keyword>
<keyword evidence="7" id="KW-1185">Reference proteome</keyword>
<dbReference type="InterPro" id="IPR023529">
    <property type="entry name" value="ProQ"/>
</dbReference>
<protein>
    <submittedName>
        <fullName evidence="6">RNA chaperone ProQ</fullName>
    </submittedName>
</protein>
<dbReference type="Gene3D" id="1.10.1710.10">
    <property type="entry name" value="ProQ/FinO domain"/>
    <property type="match status" value="1"/>
</dbReference>
<evidence type="ECO:0000256" key="1">
    <source>
        <dbReference type="ARBA" id="ARBA00022490"/>
    </source>
</evidence>
<evidence type="ECO:0000313" key="6">
    <source>
        <dbReference type="EMBL" id="OOR99811.1"/>
    </source>
</evidence>
<evidence type="ECO:0000256" key="3">
    <source>
        <dbReference type="ARBA" id="ARBA00023186"/>
    </source>
</evidence>
<feature type="compositionally biased region" description="Basic and acidic residues" evidence="4">
    <location>
        <begin position="130"/>
        <end position="156"/>
    </location>
</feature>
<dbReference type="OrthoDB" id="8421419at2"/>
<dbReference type="InterPro" id="IPR016103">
    <property type="entry name" value="ProQ/FinO"/>
</dbReference>
<name>A0A1T0ATC7_9PAST</name>
<comment type="caution">
    <text evidence="6">The sequence shown here is derived from an EMBL/GenBank/DDBJ whole genome shotgun (WGS) entry which is preliminary data.</text>
</comment>
<proteinExistence type="predicted"/>
<dbReference type="GO" id="GO:0033592">
    <property type="term" value="F:RNA strand annealing activity"/>
    <property type="evidence" value="ECO:0007669"/>
    <property type="project" value="InterPro"/>
</dbReference>
<evidence type="ECO:0000256" key="4">
    <source>
        <dbReference type="SAM" id="MobiDB-lite"/>
    </source>
</evidence>
<dbReference type="SUPFAM" id="SSF48657">
    <property type="entry name" value="FinO-like"/>
    <property type="match status" value="1"/>
</dbReference>
<feature type="domain" description="ProQ/FinO" evidence="5">
    <location>
        <begin position="11"/>
        <end position="128"/>
    </location>
</feature>
<dbReference type="PANTHER" id="PTHR38106">
    <property type="entry name" value="RNA CHAPERONE PROQ"/>
    <property type="match status" value="1"/>
</dbReference>
<reference evidence="6 7" key="1">
    <citation type="submission" date="2017-02" db="EMBL/GenBank/DDBJ databases">
        <title>Draft genome sequence of Haemophilus paracuniculus CCUG 43573 type strain.</title>
        <authorList>
            <person name="Engstrom-Jakobsson H."/>
            <person name="Salva-Serra F."/>
            <person name="Thorell K."/>
            <person name="Gonzales-Siles L."/>
            <person name="Karlsson R."/>
            <person name="Boulund F."/>
            <person name="Engstrand L."/>
            <person name="Kristiansson E."/>
            <person name="Moore E."/>
        </authorList>
    </citation>
    <scope>NUCLEOTIDE SEQUENCE [LARGE SCALE GENOMIC DNA]</scope>
    <source>
        <strain evidence="6 7">CCUG 43573</strain>
    </source>
</reference>
<dbReference type="NCBIfam" id="NF003434">
    <property type="entry name" value="PRK04950.1"/>
    <property type="match status" value="1"/>
</dbReference>
<sequence>MSEQQIEVQNNKTAPSPKEVIAYLVEKFPACFFDGTNGEVKPLKKGIFQDLATALEGDEKVSKTTLRHTLRVYTRSWRYLTACQENAERVGLNGEACEVITAEEAAHAAEALAESKAIYQAKMAEKRKEERKEQRKAYFKQKAKEERANKRSDKPKKAPAAAATAESLAALADKFGKK</sequence>
<dbReference type="SMART" id="SM00945">
    <property type="entry name" value="ProQ"/>
    <property type="match status" value="1"/>
</dbReference>
<dbReference type="PANTHER" id="PTHR38106:SF1">
    <property type="entry name" value="RNA CHAPERONE PROQ"/>
    <property type="match status" value="1"/>
</dbReference>
<gene>
    <name evidence="6" type="ORF">B0187_03100</name>
</gene>
<dbReference type="Pfam" id="PF04352">
    <property type="entry name" value="ProQ"/>
    <property type="match status" value="1"/>
</dbReference>
<evidence type="ECO:0000313" key="7">
    <source>
        <dbReference type="Proteomes" id="UP000190867"/>
    </source>
</evidence>
<organism evidence="6 7">
    <name type="scientific">Haemophilus paracuniculus</name>
    <dbReference type="NCBI Taxonomy" id="734"/>
    <lineage>
        <taxon>Bacteria</taxon>
        <taxon>Pseudomonadati</taxon>
        <taxon>Pseudomonadota</taxon>
        <taxon>Gammaproteobacteria</taxon>
        <taxon>Pasteurellales</taxon>
        <taxon>Pasteurellaceae</taxon>
        <taxon>Haemophilus</taxon>
    </lineage>
</organism>